<keyword evidence="4" id="KW-1185">Reference proteome</keyword>
<evidence type="ECO:0000256" key="1">
    <source>
        <dbReference type="SAM" id="SignalP"/>
    </source>
</evidence>
<dbReference type="AlphaFoldDB" id="A0A0D8Q0N5"/>
<feature type="signal peptide" evidence="1">
    <location>
        <begin position="1"/>
        <end position="23"/>
    </location>
</feature>
<keyword evidence="2" id="KW-0808">Transferase</keyword>
<dbReference type="InterPro" id="IPR043519">
    <property type="entry name" value="NT_sf"/>
</dbReference>
<dbReference type="EMBL" id="PYOP01000003">
    <property type="protein sequence ID" value="PSW99279.1"/>
    <property type="molecule type" value="Genomic_DNA"/>
</dbReference>
<accession>A0A0D8Q0N5</accession>
<dbReference type="InterPro" id="IPR007685">
    <property type="entry name" value="RelA_SpoT"/>
</dbReference>
<dbReference type="SUPFAM" id="SSF81301">
    <property type="entry name" value="Nucleotidyltransferase"/>
    <property type="match status" value="1"/>
</dbReference>
<dbReference type="CDD" id="cd05399">
    <property type="entry name" value="NT_Rel-Spo_like"/>
    <property type="match status" value="1"/>
</dbReference>
<feature type="chain" id="PRO_5030006069" evidence="1">
    <location>
        <begin position="24"/>
        <end position="259"/>
    </location>
</feature>
<sequence>MNIKSVLRTSFVLFCMLSRTVVAAPAIAPAFNTHDQSQTRQTQASRKAFQRDLSGLYSIQSWKDNNLRQPFRNFDSLYLASTHAQIELQTLLQSVSLASTTNIIIPEIKSVQRSQQKIATELQGETDKITDIARGSIVAKNIPALVQAYELLAKEATIVSVKNRFKNPTPSGYRDLNVLVRLPHSQIITEVQLHLDEISTIKNGSEHDLYEKIQHIERLAQQQQRPLSEFETAQINQLRQQSHQLYQTAWLGYLQPQAA</sequence>
<protein>
    <submittedName>
        <fullName evidence="2">Phosphoribosylglycinamide formyltransferase</fullName>
    </submittedName>
</protein>
<reference evidence="2 5" key="1">
    <citation type="submission" date="2018-01" db="EMBL/GenBank/DDBJ databases">
        <title>Whole genome sequencing of Histamine producing bacteria.</title>
        <authorList>
            <person name="Butler K."/>
        </authorList>
    </citation>
    <scope>NUCLEOTIDE SEQUENCE [LARGE SCALE GENOMIC DNA]</scope>
    <source>
        <strain evidence="3 4">ATCC 51761</strain>
        <strain evidence="2 5">NCIMB 13481</strain>
    </source>
</reference>
<dbReference type="GO" id="GO:0015969">
    <property type="term" value="P:guanosine tetraphosphate metabolic process"/>
    <property type="evidence" value="ECO:0007669"/>
    <property type="project" value="InterPro"/>
</dbReference>
<keyword evidence="1" id="KW-0732">Signal</keyword>
<dbReference type="GO" id="GO:0016740">
    <property type="term" value="F:transferase activity"/>
    <property type="evidence" value="ECO:0007669"/>
    <property type="project" value="UniProtKB-KW"/>
</dbReference>
<evidence type="ECO:0000313" key="2">
    <source>
        <dbReference type="EMBL" id="PSV99748.1"/>
    </source>
</evidence>
<evidence type="ECO:0000313" key="4">
    <source>
        <dbReference type="Proteomes" id="UP000241190"/>
    </source>
</evidence>
<dbReference type="OrthoDB" id="5823369at2"/>
<dbReference type="GeneID" id="93546850"/>
<gene>
    <name evidence="2" type="ORF">C9I88_00885</name>
    <name evidence="3" type="ORF">C9J52_02655</name>
</gene>
<dbReference type="Proteomes" id="UP000241190">
    <property type="component" value="Unassembled WGS sequence"/>
</dbReference>
<dbReference type="EMBL" id="PYLW01000001">
    <property type="protein sequence ID" value="PSV99748.1"/>
    <property type="molecule type" value="Genomic_DNA"/>
</dbReference>
<organism evidence="2 5">
    <name type="scientific">Photobacterium iliopiscarium</name>
    <dbReference type="NCBI Taxonomy" id="56192"/>
    <lineage>
        <taxon>Bacteria</taxon>
        <taxon>Pseudomonadati</taxon>
        <taxon>Pseudomonadota</taxon>
        <taxon>Gammaproteobacteria</taxon>
        <taxon>Vibrionales</taxon>
        <taxon>Vibrionaceae</taxon>
        <taxon>Photobacterium</taxon>
    </lineage>
</organism>
<name>A0A0D8Q0N5_9GAMM</name>
<dbReference type="STRING" id="56192.UB38_09675"/>
<proteinExistence type="predicted"/>
<dbReference type="RefSeq" id="WP_045036457.1">
    <property type="nucleotide sequence ID" value="NZ_JZSR01000009.1"/>
</dbReference>
<evidence type="ECO:0000313" key="5">
    <source>
        <dbReference type="Proteomes" id="UP000241954"/>
    </source>
</evidence>
<evidence type="ECO:0000313" key="3">
    <source>
        <dbReference type="EMBL" id="PSW99279.1"/>
    </source>
</evidence>
<dbReference type="Proteomes" id="UP000241954">
    <property type="component" value="Unassembled WGS sequence"/>
</dbReference>
<comment type="caution">
    <text evidence="2">The sequence shown here is derived from an EMBL/GenBank/DDBJ whole genome shotgun (WGS) entry which is preliminary data.</text>
</comment>
<dbReference type="Gene3D" id="3.30.460.10">
    <property type="entry name" value="Beta Polymerase, domain 2"/>
    <property type="match status" value="1"/>
</dbReference>